<protein>
    <submittedName>
        <fullName evidence="1">Uncharacterized protein</fullName>
    </submittedName>
</protein>
<accession>A0A0F9R3J9</accession>
<dbReference type="AlphaFoldDB" id="A0A0F9R3J9"/>
<evidence type="ECO:0000313" key="1">
    <source>
        <dbReference type="EMBL" id="KKN19836.1"/>
    </source>
</evidence>
<organism evidence="1">
    <name type="scientific">marine sediment metagenome</name>
    <dbReference type="NCBI Taxonomy" id="412755"/>
    <lineage>
        <taxon>unclassified sequences</taxon>
        <taxon>metagenomes</taxon>
        <taxon>ecological metagenomes</taxon>
    </lineage>
</organism>
<proteinExistence type="predicted"/>
<reference evidence="1" key="1">
    <citation type="journal article" date="2015" name="Nature">
        <title>Complex archaea that bridge the gap between prokaryotes and eukaryotes.</title>
        <authorList>
            <person name="Spang A."/>
            <person name="Saw J.H."/>
            <person name="Jorgensen S.L."/>
            <person name="Zaremba-Niedzwiedzka K."/>
            <person name="Martijn J."/>
            <person name="Lind A.E."/>
            <person name="van Eijk R."/>
            <person name="Schleper C."/>
            <person name="Guy L."/>
            <person name="Ettema T.J."/>
        </authorList>
    </citation>
    <scope>NUCLEOTIDE SEQUENCE</scope>
</reference>
<comment type="caution">
    <text evidence="1">The sequence shown here is derived from an EMBL/GenBank/DDBJ whole genome shotgun (WGS) entry which is preliminary data.</text>
</comment>
<gene>
    <name evidence="1" type="ORF">LCGC14_0941620</name>
</gene>
<sequence>MSDTKKKKGRSKKSPDEIRAAYRKLTNAIGLEGLKLFVIENEADPNYGRSVVLGSDGNILFSNVSGTELVSACERAFELCRYATRLHTNRVNQTDETEEAAAKVA</sequence>
<dbReference type="EMBL" id="LAZR01003298">
    <property type="protein sequence ID" value="KKN19836.1"/>
    <property type="molecule type" value="Genomic_DNA"/>
</dbReference>
<name>A0A0F9R3J9_9ZZZZ</name>